<dbReference type="InterPro" id="IPR050330">
    <property type="entry name" value="Bact_OuterMem_StrucFunc"/>
</dbReference>
<dbReference type="PANTHER" id="PTHR30329">
    <property type="entry name" value="STATOR ELEMENT OF FLAGELLAR MOTOR COMPLEX"/>
    <property type="match status" value="1"/>
</dbReference>
<dbReference type="PRINTS" id="PR01021">
    <property type="entry name" value="OMPADOMAIN"/>
</dbReference>
<name>A0A1H8NAE6_9BRAD</name>
<sequence>MAAIAAKRPAIDLEINFDYNSAALTPRAEPQLKSLGDALISSDLKDSIVMLAGHTDAKGGDDYNQTLSERRAESVKRYLIDRYSIRPDHLVAVGYGKKQLKDPSDPLGAENRRVQIVNMVEHDEATK</sequence>
<comment type="subcellular location">
    <subcellularLocation>
        <location evidence="1">Cell outer membrane</location>
    </subcellularLocation>
</comment>
<evidence type="ECO:0000313" key="7">
    <source>
        <dbReference type="Proteomes" id="UP000199615"/>
    </source>
</evidence>
<dbReference type="PROSITE" id="PS01068">
    <property type="entry name" value="OMPA_1"/>
    <property type="match status" value="1"/>
</dbReference>
<dbReference type="AlphaFoldDB" id="A0A1H8NAE6"/>
<evidence type="ECO:0000259" key="5">
    <source>
        <dbReference type="PROSITE" id="PS51123"/>
    </source>
</evidence>
<keyword evidence="2 4" id="KW-0472">Membrane</keyword>
<dbReference type="PROSITE" id="PS51123">
    <property type="entry name" value="OMPA_2"/>
    <property type="match status" value="1"/>
</dbReference>
<dbReference type="EMBL" id="FODT01000002">
    <property type="protein sequence ID" value="SEO26575.1"/>
    <property type="molecule type" value="Genomic_DNA"/>
</dbReference>
<dbReference type="InterPro" id="IPR006664">
    <property type="entry name" value="OMP_bac"/>
</dbReference>
<dbReference type="Proteomes" id="UP000199615">
    <property type="component" value="Unassembled WGS sequence"/>
</dbReference>
<dbReference type="SUPFAM" id="SSF103088">
    <property type="entry name" value="OmpA-like"/>
    <property type="match status" value="1"/>
</dbReference>
<evidence type="ECO:0000313" key="6">
    <source>
        <dbReference type="EMBL" id="SEO26575.1"/>
    </source>
</evidence>
<keyword evidence="7" id="KW-1185">Reference proteome</keyword>
<dbReference type="Gene3D" id="3.30.1330.60">
    <property type="entry name" value="OmpA-like domain"/>
    <property type="match status" value="1"/>
</dbReference>
<dbReference type="Pfam" id="PF00691">
    <property type="entry name" value="OmpA"/>
    <property type="match status" value="1"/>
</dbReference>
<dbReference type="GO" id="GO:0009279">
    <property type="term" value="C:cell outer membrane"/>
    <property type="evidence" value="ECO:0007669"/>
    <property type="project" value="UniProtKB-SubCell"/>
</dbReference>
<evidence type="ECO:0000256" key="4">
    <source>
        <dbReference type="PROSITE-ProRule" id="PRU00473"/>
    </source>
</evidence>
<dbReference type="PANTHER" id="PTHR30329:SF21">
    <property type="entry name" value="LIPOPROTEIN YIAD-RELATED"/>
    <property type="match status" value="1"/>
</dbReference>
<dbReference type="RefSeq" id="WP_244525972.1">
    <property type="nucleotide sequence ID" value="NZ_FODT01000002.1"/>
</dbReference>
<dbReference type="InterPro" id="IPR036737">
    <property type="entry name" value="OmpA-like_sf"/>
</dbReference>
<feature type="domain" description="OmpA-like" evidence="5">
    <location>
        <begin position="1"/>
        <end position="122"/>
    </location>
</feature>
<protein>
    <submittedName>
        <fullName evidence="6">OmpA family protein</fullName>
    </submittedName>
</protein>
<accession>A0A1H8NAE6</accession>
<keyword evidence="3" id="KW-0998">Cell outer membrane</keyword>
<proteinExistence type="predicted"/>
<organism evidence="6 7">
    <name type="scientific">Rhodopseudomonas pseudopalustris</name>
    <dbReference type="NCBI Taxonomy" id="1513892"/>
    <lineage>
        <taxon>Bacteria</taxon>
        <taxon>Pseudomonadati</taxon>
        <taxon>Pseudomonadota</taxon>
        <taxon>Alphaproteobacteria</taxon>
        <taxon>Hyphomicrobiales</taxon>
        <taxon>Nitrobacteraceae</taxon>
        <taxon>Rhodopseudomonas</taxon>
    </lineage>
</organism>
<evidence type="ECO:0000256" key="1">
    <source>
        <dbReference type="ARBA" id="ARBA00004442"/>
    </source>
</evidence>
<reference evidence="7" key="1">
    <citation type="submission" date="2016-10" db="EMBL/GenBank/DDBJ databases">
        <authorList>
            <person name="Varghese N."/>
            <person name="Submissions S."/>
        </authorList>
    </citation>
    <scope>NUCLEOTIDE SEQUENCE [LARGE SCALE GENOMIC DNA]</scope>
    <source>
        <strain evidence="7">DSM 123</strain>
    </source>
</reference>
<dbReference type="InterPro" id="IPR006690">
    <property type="entry name" value="OMPA-like_CS"/>
</dbReference>
<dbReference type="CDD" id="cd07185">
    <property type="entry name" value="OmpA_C-like"/>
    <property type="match status" value="1"/>
</dbReference>
<evidence type="ECO:0000256" key="2">
    <source>
        <dbReference type="ARBA" id="ARBA00023136"/>
    </source>
</evidence>
<dbReference type="InterPro" id="IPR006665">
    <property type="entry name" value="OmpA-like"/>
</dbReference>
<gene>
    <name evidence="6" type="ORF">SAMN05444123_1027</name>
</gene>
<evidence type="ECO:0000256" key="3">
    <source>
        <dbReference type="ARBA" id="ARBA00023237"/>
    </source>
</evidence>